<reference evidence="1 2" key="1">
    <citation type="journal article" date="2017" name="Front. Microbiol.">
        <title>New Insights into the Diversity of the Genus Faecalibacterium.</title>
        <authorList>
            <person name="Benevides L."/>
            <person name="Burman S."/>
            <person name="Martin R."/>
            <person name="Robert V."/>
            <person name="Thomas M."/>
            <person name="Miquel S."/>
            <person name="Chain F."/>
            <person name="Sokol H."/>
            <person name="Bermudez-Humaran L.G."/>
            <person name="Morrison M."/>
            <person name="Langella P."/>
            <person name="Azevedo V.A."/>
            <person name="Chatel J.M."/>
            <person name="Soares S."/>
        </authorList>
    </citation>
    <scope>NUCLEOTIDE SEQUENCE [LARGE SCALE GENOMIC DNA]</scope>
    <source>
        <strain evidence="2">CNCM I-4540</strain>
    </source>
</reference>
<dbReference type="EMBL" id="NMTQ01000012">
    <property type="protein sequence ID" value="PDX59525.1"/>
    <property type="molecule type" value="Genomic_DNA"/>
</dbReference>
<keyword evidence="2" id="KW-1185">Reference proteome</keyword>
<evidence type="ECO:0000313" key="2">
    <source>
        <dbReference type="Proteomes" id="UP000220752"/>
    </source>
</evidence>
<dbReference type="Proteomes" id="UP000220752">
    <property type="component" value="Unassembled WGS sequence"/>
</dbReference>
<name>A0A2A6ZDQ8_9FIRM</name>
<comment type="caution">
    <text evidence="1">The sequence shown here is derived from an EMBL/GenBank/DDBJ whole genome shotgun (WGS) entry which is preliminary data.</text>
</comment>
<sequence>MNKEKSEKKPTTRKRAPRSPKSVRLIVERHYIGNVPMNTLFQRLVEEEIRKTAESYLAAG</sequence>
<protein>
    <submittedName>
        <fullName evidence="1">Uncharacterized protein</fullName>
    </submittedName>
</protein>
<gene>
    <name evidence="1" type="ORF">CGS46_02415</name>
</gene>
<accession>A0A2A6ZDQ8</accession>
<proteinExistence type="predicted"/>
<evidence type="ECO:0000313" key="1">
    <source>
        <dbReference type="EMBL" id="PDX59525.1"/>
    </source>
</evidence>
<dbReference type="OrthoDB" id="1856475at2"/>
<organism evidence="1 2">
    <name type="scientific">Faecalibacterium langellae</name>
    <dbReference type="NCBI Taxonomy" id="3435293"/>
    <lineage>
        <taxon>Bacteria</taxon>
        <taxon>Bacillati</taxon>
        <taxon>Bacillota</taxon>
        <taxon>Clostridia</taxon>
        <taxon>Eubacteriales</taxon>
        <taxon>Oscillospiraceae</taxon>
        <taxon>Faecalibacterium</taxon>
    </lineage>
</organism>